<dbReference type="Proteomes" id="UP001549134">
    <property type="component" value="Unassembled WGS sequence"/>
</dbReference>
<evidence type="ECO:0000313" key="2">
    <source>
        <dbReference type="EMBL" id="MET3534660.1"/>
    </source>
</evidence>
<dbReference type="InterPro" id="IPR025164">
    <property type="entry name" value="Toastrack_DUF4097"/>
</dbReference>
<proteinExistence type="predicted"/>
<feature type="domain" description="DUF4097" evidence="1">
    <location>
        <begin position="124"/>
        <end position="344"/>
    </location>
</feature>
<gene>
    <name evidence="2" type="ORF">ABID50_001824</name>
</gene>
<name>A0ABV2EU09_9STRE</name>
<dbReference type="Pfam" id="PF13349">
    <property type="entry name" value="DUF4097"/>
    <property type="match status" value="1"/>
</dbReference>
<dbReference type="EMBL" id="JBEPLX010000026">
    <property type="protein sequence ID" value="MET3534660.1"/>
    <property type="molecule type" value="Genomic_DNA"/>
</dbReference>
<dbReference type="GeneID" id="78826852"/>
<sequence>MTRNDYFEQLEQALAQLHPTAKQEALDYFNEFFDEKADDQVAIQELGSPEEVAKEIIANLPEDALQDPHDQSSSDSTNPFNFDFDFDFDFQFDWDEFFKNFRFSSNQTSKQNSLKTKVEKLPNCKEIHIYLEDNSLTVQAWDDEVVLFSYPTSLVDSYQSFEYQLVNDHLYISSKPIPDNLNFSNNQISSAILKIPKSLFPLRTVHLKLIDSSLTIVDMQLEKLLEINSEDSNLTLTKVQSPATSVQLEDTSLTLTDSQFDEFTCRANDAVVHLTSVNLSTARAELEDCVWNHKEFNLNNTFSCHAQDSVLSFGPIKDINLDITEEDSSLKLPKDMTFTMIKDDDTTHLSYKQANSPAQLVIQCEDCQVSFG</sequence>
<keyword evidence="3" id="KW-1185">Reference proteome</keyword>
<comment type="caution">
    <text evidence="2">The sequence shown here is derived from an EMBL/GenBank/DDBJ whole genome shotgun (WGS) entry which is preliminary data.</text>
</comment>
<evidence type="ECO:0000259" key="1">
    <source>
        <dbReference type="Pfam" id="PF13349"/>
    </source>
</evidence>
<evidence type="ECO:0000313" key="3">
    <source>
        <dbReference type="Proteomes" id="UP001549134"/>
    </source>
</evidence>
<dbReference type="Pfam" id="PF22564">
    <property type="entry name" value="HAAS"/>
    <property type="match status" value="1"/>
</dbReference>
<accession>A0ABV2EU09</accession>
<reference evidence="2 3" key="1">
    <citation type="submission" date="2024-06" db="EMBL/GenBank/DDBJ databases">
        <title>Genomic Encyclopedia of Type Strains, Phase IV (KMG-IV): sequencing the most valuable type-strain genomes for metagenomic binning, comparative biology and taxonomic classification.</title>
        <authorList>
            <person name="Goeker M."/>
        </authorList>
    </citation>
    <scope>NUCLEOTIDE SEQUENCE [LARGE SCALE GENOMIC DNA]</scope>
    <source>
        <strain evidence="2 3">DSM 29126</strain>
    </source>
</reference>
<organism evidence="2 3">
    <name type="scientific">Streptococcus parasuis</name>
    <dbReference type="NCBI Taxonomy" id="1501662"/>
    <lineage>
        <taxon>Bacteria</taxon>
        <taxon>Bacillati</taxon>
        <taxon>Bacillota</taxon>
        <taxon>Bacilli</taxon>
        <taxon>Lactobacillales</taxon>
        <taxon>Streptococcaceae</taxon>
        <taxon>Streptococcus</taxon>
    </lineage>
</organism>
<protein>
    <recommendedName>
        <fullName evidence="1">DUF4097 domain-containing protein</fullName>
    </recommendedName>
</protein>
<dbReference type="RefSeq" id="WP_237396215.1">
    <property type="nucleotide sequence ID" value="NZ_AP024276.1"/>
</dbReference>